<evidence type="ECO:0000256" key="2">
    <source>
        <dbReference type="ARBA" id="ARBA00022679"/>
    </source>
</evidence>
<evidence type="ECO:0000259" key="7">
    <source>
        <dbReference type="Pfam" id="PF17827"/>
    </source>
</evidence>
<dbReference type="RefSeq" id="WP_009516518.1">
    <property type="nucleotide sequence ID" value="NZ_CCAE010000002.1"/>
</dbReference>
<dbReference type="InterPro" id="IPR050320">
    <property type="entry name" value="N5-glutamine_MTase"/>
</dbReference>
<dbReference type="InterPro" id="IPR002052">
    <property type="entry name" value="DNA_methylase_N6_adenine_CS"/>
</dbReference>
<gene>
    <name evidence="5 8" type="primary">prmC</name>
    <name evidence="8" type="ORF">BN948_00447</name>
</gene>
<keyword evidence="9" id="KW-1185">Reference proteome</keyword>
<dbReference type="GO" id="GO:0032259">
    <property type="term" value="P:methylation"/>
    <property type="evidence" value="ECO:0007669"/>
    <property type="project" value="UniProtKB-KW"/>
</dbReference>
<dbReference type="Proteomes" id="UP000028878">
    <property type="component" value="Unassembled WGS sequence"/>
</dbReference>
<proteinExistence type="inferred from homology"/>
<dbReference type="FunFam" id="3.40.50.150:FF:000053">
    <property type="entry name" value="Release factor glutamine methyltransferase"/>
    <property type="match status" value="1"/>
</dbReference>
<dbReference type="EC" id="2.1.1.297" evidence="5"/>
<dbReference type="Pfam" id="PF17827">
    <property type="entry name" value="PrmC_N"/>
    <property type="match status" value="1"/>
</dbReference>
<evidence type="ECO:0000256" key="3">
    <source>
        <dbReference type="ARBA" id="ARBA00022691"/>
    </source>
</evidence>
<dbReference type="NCBIfam" id="TIGR00536">
    <property type="entry name" value="hemK_fam"/>
    <property type="match status" value="1"/>
</dbReference>
<dbReference type="Pfam" id="PF05175">
    <property type="entry name" value="MTS"/>
    <property type="match status" value="1"/>
</dbReference>
<keyword evidence="1 5" id="KW-0489">Methyltransferase</keyword>
<feature type="binding site" evidence="5">
    <location>
        <position position="183"/>
    </location>
    <ligand>
        <name>S-adenosyl-L-methionine</name>
        <dbReference type="ChEBI" id="CHEBI:59789"/>
    </ligand>
</feature>
<evidence type="ECO:0000259" key="6">
    <source>
        <dbReference type="Pfam" id="PF05175"/>
    </source>
</evidence>
<keyword evidence="2 5" id="KW-0808">Transferase</keyword>
<feature type="domain" description="Release factor glutamine methyltransferase N-terminal" evidence="7">
    <location>
        <begin position="14"/>
        <end position="72"/>
    </location>
</feature>
<keyword evidence="3 5" id="KW-0949">S-adenosyl-L-methionine</keyword>
<feature type="binding site" evidence="5">
    <location>
        <begin position="183"/>
        <end position="186"/>
    </location>
    <ligand>
        <name>substrate</name>
    </ligand>
</feature>
<dbReference type="PANTHER" id="PTHR18895:SF74">
    <property type="entry name" value="MTRF1L RELEASE FACTOR GLUTAMINE METHYLTRANSFERASE"/>
    <property type="match status" value="1"/>
</dbReference>
<evidence type="ECO:0000313" key="9">
    <source>
        <dbReference type="Proteomes" id="UP000028878"/>
    </source>
</evidence>
<dbReference type="AlphaFoldDB" id="A0A1L1PGF4"/>
<feature type="domain" description="Methyltransferase small" evidence="6">
    <location>
        <begin position="108"/>
        <end position="192"/>
    </location>
</feature>
<dbReference type="EMBL" id="CCAE010000002">
    <property type="protein sequence ID" value="CDN86047.1"/>
    <property type="molecule type" value="Genomic_DNA"/>
</dbReference>
<feature type="binding site" evidence="5">
    <location>
        <position position="141"/>
    </location>
    <ligand>
        <name>S-adenosyl-L-methionine</name>
        <dbReference type="ChEBI" id="CHEBI:59789"/>
    </ligand>
</feature>
<dbReference type="PROSITE" id="PS00092">
    <property type="entry name" value="N6_MTASE"/>
    <property type="match status" value="1"/>
</dbReference>
<comment type="function">
    <text evidence="5">Methylates the class 1 translation termination release factors RF1/PrfA and RF2/PrfB on the glutamine residue of the universally conserved GGQ motif.</text>
</comment>
<dbReference type="InterPro" id="IPR040758">
    <property type="entry name" value="PrmC_N"/>
</dbReference>
<feature type="binding site" evidence="5">
    <location>
        <position position="168"/>
    </location>
    <ligand>
        <name>S-adenosyl-L-methionine</name>
        <dbReference type="ChEBI" id="CHEBI:59789"/>
    </ligand>
</feature>
<accession>A0A1L1PGF4</accession>
<protein>
    <recommendedName>
        <fullName evidence="5">Release factor glutamine methyltransferase</fullName>
        <shortName evidence="5">RF MTase</shortName>
        <ecNumber evidence="5">2.1.1.297</ecNumber>
    </recommendedName>
    <alternativeName>
        <fullName evidence="5">N5-glutamine methyltransferase PrmC</fullName>
    </alternativeName>
    <alternativeName>
        <fullName evidence="5">Protein-(glutamine-N5) MTase PrmC</fullName>
    </alternativeName>
    <alternativeName>
        <fullName evidence="5">Protein-glutamine N-methyltransferase PrmC</fullName>
    </alternativeName>
</protein>
<dbReference type="SUPFAM" id="SSF53335">
    <property type="entry name" value="S-adenosyl-L-methionine-dependent methyltransferases"/>
    <property type="match status" value="1"/>
</dbReference>
<organism evidence="8 9">
    <name type="scientific">Hydrogenophaga intermedia</name>
    <dbReference type="NCBI Taxonomy" id="65786"/>
    <lineage>
        <taxon>Bacteria</taxon>
        <taxon>Pseudomonadati</taxon>
        <taxon>Pseudomonadota</taxon>
        <taxon>Betaproteobacteria</taxon>
        <taxon>Burkholderiales</taxon>
        <taxon>Comamonadaceae</taxon>
        <taxon>Hydrogenophaga</taxon>
    </lineage>
</organism>
<dbReference type="GO" id="GO:0102559">
    <property type="term" value="F:peptide chain release factor N(5)-glutamine methyltransferase activity"/>
    <property type="evidence" value="ECO:0007669"/>
    <property type="project" value="UniProtKB-EC"/>
</dbReference>
<dbReference type="CDD" id="cd02440">
    <property type="entry name" value="AdoMet_MTases"/>
    <property type="match status" value="1"/>
</dbReference>
<name>A0A1L1PGF4_HYDIT</name>
<dbReference type="InterPro" id="IPR029063">
    <property type="entry name" value="SAM-dependent_MTases_sf"/>
</dbReference>
<dbReference type="HAMAP" id="MF_02126">
    <property type="entry name" value="RF_methyltr_PrmC"/>
    <property type="match status" value="1"/>
</dbReference>
<dbReference type="Gene3D" id="3.40.50.150">
    <property type="entry name" value="Vaccinia Virus protein VP39"/>
    <property type="match status" value="1"/>
</dbReference>
<dbReference type="Gene3D" id="1.10.8.10">
    <property type="entry name" value="DNA helicase RuvA subunit, C-terminal domain"/>
    <property type="match status" value="1"/>
</dbReference>
<sequence>MTIAEALRALVVDGVPRLEAQQLLLLALGRDPHARAWLAAHDELTLDDTARAHLAALARRHREGEPMAYLRGEQSFHGLTLRADARALVPRPDTETLVDWALEVLTDLPPDARVIDLGTGSGAIALALLSVAPDLRMTATDASDTALALARENAERLGLRPRFAAGPWLAAAPGERFDLIVSNPPYIAAADPHLTALRQEPLSALVSGADGLDDIRVIVDQATRALAPGGWLLLEHGHDQANAVQALLSAAGFEAVSGRTDLAGIVRCSGARWPSAR</sequence>
<dbReference type="NCBIfam" id="TIGR03534">
    <property type="entry name" value="RF_mod_PrmC"/>
    <property type="match status" value="1"/>
</dbReference>
<reference evidence="9" key="1">
    <citation type="submission" date="2014-02" db="EMBL/GenBank/DDBJ databases">
        <authorList>
            <person name="Gan H."/>
        </authorList>
    </citation>
    <scope>NUCLEOTIDE SEQUENCE [LARGE SCALE GENOMIC DNA]</scope>
    <source>
        <strain evidence="9">S1</strain>
    </source>
</reference>
<dbReference type="InterPro" id="IPR007848">
    <property type="entry name" value="Small_mtfrase_dom"/>
</dbReference>
<evidence type="ECO:0000256" key="1">
    <source>
        <dbReference type="ARBA" id="ARBA00022603"/>
    </source>
</evidence>
<evidence type="ECO:0000256" key="4">
    <source>
        <dbReference type="ARBA" id="ARBA00048391"/>
    </source>
</evidence>
<evidence type="ECO:0000313" key="8">
    <source>
        <dbReference type="EMBL" id="CDN86047.1"/>
    </source>
</evidence>
<evidence type="ECO:0000256" key="5">
    <source>
        <dbReference type="HAMAP-Rule" id="MF_02126"/>
    </source>
</evidence>
<dbReference type="PANTHER" id="PTHR18895">
    <property type="entry name" value="HEMK METHYLTRANSFERASE"/>
    <property type="match status" value="1"/>
</dbReference>
<comment type="similarity">
    <text evidence="5">Belongs to the protein N5-glutamine methyltransferase family. PrmC subfamily.</text>
</comment>
<dbReference type="InterPro" id="IPR019874">
    <property type="entry name" value="RF_methyltr_PrmC"/>
</dbReference>
<reference evidence="9" key="2">
    <citation type="submission" date="2014-11" db="EMBL/GenBank/DDBJ databases">
        <title>Draft genome sequence of Hydrogenophaga intermedia S1.</title>
        <authorList>
            <person name="Gan H.M."/>
            <person name="Chew T.H."/>
            <person name="Stolz A."/>
        </authorList>
    </citation>
    <scope>NUCLEOTIDE SEQUENCE [LARGE SCALE GENOMIC DNA]</scope>
    <source>
        <strain evidence="9">S1</strain>
    </source>
</reference>
<dbReference type="GO" id="GO:0003676">
    <property type="term" value="F:nucleic acid binding"/>
    <property type="evidence" value="ECO:0007669"/>
    <property type="project" value="InterPro"/>
</dbReference>
<feature type="binding site" evidence="5">
    <location>
        <begin position="118"/>
        <end position="122"/>
    </location>
    <ligand>
        <name>S-adenosyl-L-methionine</name>
        <dbReference type="ChEBI" id="CHEBI:59789"/>
    </ligand>
</feature>
<comment type="catalytic activity">
    <reaction evidence="4 5">
        <text>L-glutaminyl-[peptide chain release factor] + S-adenosyl-L-methionine = N(5)-methyl-L-glutaminyl-[peptide chain release factor] + S-adenosyl-L-homocysteine + H(+)</text>
        <dbReference type="Rhea" id="RHEA:42896"/>
        <dbReference type="Rhea" id="RHEA-COMP:10271"/>
        <dbReference type="Rhea" id="RHEA-COMP:10272"/>
        <dbReference type="ChEBI" id="CHEBI:15378"/>
        <dbReference type="ChEBI" id="CHEBI:30011"/>
        <dbReference type="ChEBI" id="CHEBI:57856"/>
        <dbReference type="ChEBI" id="CHEBI:59789"/>
        <dbReference type="ChEBI" id="CHEBI:61891"/>
        <dbReference type="EC" id="2.1.1.297"/>
    </reaction>
</comment>
<dbReference type="InterPro" id="IPR004556">
    <property type="entry name" value="HemK-like"/>
</dbReference>